<feature type="compositionally biased region" description="Low complexity" evidence="5">
    <location>
        <begin position="407"/>
        <end position="425"/>
    </location>
</feature>
<feature type="compositionally biased region" description="Low complexity" evidence="5">
    <location>
        <begin position="339"/>
        <end position="368"/>
    </location>
</feature>
<feature type="domain" description="PNPLA" evidence="6">
    <location>
        <begin position="1033"/>
        <end position="1241"/>
    </location>
</feature>
<evidence type="ECO:0000256" key="4">
    <source>
        <dbReference type="PROSITE-ProRule" id="PRU01161"/>
    </source>
</evidence>
<dbReference type="GO" id="GO:0046486">
    <property type="term" value="P:glycerolipid metabolic process"/>
    <property type="evidence" value="ECO:0007669"/>
    <property type="project" value="UniProtKB-ARBA"/>
</dbReference>
<feature type="region of interest" description="Disordered" evidence="5">
    <location>
        <begin position="714"/>
        <end position="754"/>
    </location>
</feature>
<dbReference type="OrthoDB" id="630895at2759"/>
<evidence type="ECO:0000256" key="5">
    <source>
        <dbReference type="SAM" id="MobiDB-lite"/>
    </source>
</evidence>
<dbReference type="PANTHER" id="PTHR24185:SF1">
    <property type="entry name" value="CALCIUM-INDEPENDENT PHOSPHOLIPASE A2-GAMMA"/>
    <property type="match status" value="1"/>
</dbReference>
<comment type="caution">
    <text evidence="4">Lacks conserved residue(s) required for the propagation of feature annotation.</text>
</comment>
<dbReference type="SUPFAM" id="SSF52151">
    <property type="entry name" value="FabD/lysophospholipase-like"/>
    <property type="match status" value="1"/>
</dbReference>
<proteinExistence type="predicted"/>
<dbReference type="Gene3D" id="3.40.1090.10">
    <property type="entry name" value="Cytosolic phospholipase A2 catalytic domain"/>
    <property type="match status" value="1"/>
</dbReference>
<feature type="compositionally biased region" description="Polar residues" evidence="5">
    <location>
        <begin position="661"/>
        <end position="671"/>
    </location>
</feature>
<feature type="compositionally biased region" description="Basic and acidic residues" evidence="5">
    <location>
        <begin position="485"/>
        <end position="495"/>
    </location>
</feature>
<feature type="compositionally biased region" description="Low complexity" evidence="5">
    <location>
        <begin position="729"/>
        <end position="754"/>
    </location>
</feature>
<dbReference type="PANTHER" id="PTHR24185">
    <property type="entry name" value="CALCIUM-INDEPENDENT PHOSPHOLIPASE A2-GAMMA"/>
    <property type="match status" value="1"/>
</dbReference>
<name>A0A9Q3DR39_9BASI</name>
<dbReference type="PROSITE" id="PS51635">
    <property type="entry name" value="PNPLA"/>
    <property type="match status" value="1"/>
</dbReference>
<evidence type="ECO:0000256" key="1">
    <source>
        <dbReference type="ARBA" id="ARBA00022801"/>
    </source>
</evidence>
<dbReference type="GO" id="GO:0019369">
    <property type="term" value="P:arachidonate metabolic process"/>
    <property type="evidence" value="ECO:0007669"/>
    <property type="project" value="TreeGrafter"/>
</dbReference>
<keyword evidence="8" id="KW-1185">Reference proteome</keyword>
<dbReference type="Proteomes" id="UP000765509">
    <property type="component" value="Unassembled WGS sequence"/>
</dbReference>
<evidence type="ECO:0000259" key="6">
    <source>
        <dbReference type="PROSITE" id="PS51635"/>
    </source>
</evidence>
<feature type="region of interest" description="Disordered" evidence="5">
    <location>
        <begin position="554"/>
        <end position="701"/>
    </location>
</feature>
<feature type="compositionally biased region" description="Low complexity" evidence="5">
    <location>
        <begin position="498"/>
        <end position="516"/>
    </location>
</feature>
<feature type="region of interest" description="Disordered" evidence="5">
    <location>
        <begin position="296"/>
        <end position="443"/>
    </location>
</feature>
<dbReference type="InterPro" id="IPR016035">
    <property type="entry name" value="Acyl_Trfase/lysoPLipase"/>
</dbReference>
<sequence>MSNASSSDSSLPQQLQSVLALRPPVATSTRTDLAPSFKLLQSIANAIYGSNNLRPLEDGLWKAQLIRITLRSSQIVQYIWSDLSNPANNSINQDQSQIKNGFMKLQGVLSDIQIFVGSLSSTQDPLTTLLIDPIAFARTQNTVNSLTKKVSGLVNYYKLNVTLSTSIDQWPQEDSLDKDQDLAALPILIAKSRPNKQTLQLFEADCNRRQLNQNRNENHSQSDNSNLNDQTSSNQNPPIQKLDQAFSTANSGLNTANRADFLRFIYTQNTNLIPNHLTLETAVSNGVASIASMSSLPSRTHNFSSSSKPSNSNPNLPKSIVQQRISSFAHATHPPPPLSSSNLTSTPSNRRVVSDSNSNNNRTTWTVNLSGLDAIQRKTSGTGPHKLSQSTRPPQPSVAAPPVNWKISPSRPSSIRTRSSTNDSSTDSDKKSLKSSIGPSNVNLCSSSLESKPELKGSIATFAEQAAIAVAKRNNRLASQSPKFSDSKSLTKVDLKTSLSPSTSNPSEHSSPSLSSQIDSTKQNQVIATSAITTSQSVSPSSSVIIQPKTSILDQQDNHSSSPLSLQSQDLLPPPAEEEISPSSLPTTQQLLPPISSSETSSPSQQVLPSISSSETSSHSQQVLPPTSSSETLSPSQQVSSPIPSSDTSPPSQHVLPPISSAETSSPSQQKVLSPLASRASSSNSLRVSSPSSSQSGKLKQTQLCTLAEYTTFPHLTSSTPPSTRQEASNLNKNPLNSLSSSLNSISSPSKESSLSAHKSSSFIEPDLELDLVPDLVEHSFIVEAFLDPNQPLSTTSSNKVEGPSTDLSHNQDQNIKPLSPQSIKTNQISESGDHSSNQNSELVDESSLEDLLERASMYQSWEPDHTEAESDTKRNVRYSASSTIHPNLNEQVQPSMPVIKSFTPLGSPNSFSSSFSPLASIPLSPPLTGKTEEQKSNNPWNGTHCLKANHSLLERPCLPEAFHSTLTIPEPSSPTFSITSNTWSTSLISLPLSQSDLDFTLVNGHPNQTRLTQSKASLPVPKNPLQAGWRILSLDGGGIRGLSMLCIVHELMSTIQARLGLKQPPLPCEIFEMITGTGTGGIIALLLGRLRLETSVAIEAYLRIVSIVFSQSKRSMGAMRGKSRFSGSKLENVVKQVVEQVMNTTESSLADPQSETGCKTFLIALMVSGTKGKVQGLKTLRTYSTHQAMADQCSIHQAARATSAAPLFFKPVQIEASQNLLLSELMSKGTIFSNPCSEALVEARGLLPQREIDCLISLGAGSGSGQGSGSVARACAKMRQSAEEVAERVEKMAKQEGWDAVYSRISVGNLLNEDNRGEWERPELVEMRTIDYLSTSGREVFEKVSDKLIESVKRAYKGEETLQNLMKQNKMTQSVSSDSRLPSARVSSLLAEDDRSIRRSVSADRVERKSILSSESIKSSKKLDRFLPKSLGSSSFLRGSSIGRSLSDVSSRLKSIEDKDESIPSRDSLVLPELKFD</sequence>
<organism evidence="7 8">
    <name type="scientific">Austropuccinia psidii MF-1</name>
    <dbReference type="NCBI Taxonomy" id="1389203"/>
    <lineage>
        <taxon>Eukaryota</taxon>
        <taxon>Fungi</taxon>
        <taxon>Dikarya</taxon>
        <taxon>Basidiomycota</taxon>
        <taxon>Pucciniomycotina</taxon>
        <taxon>Pucciniomycetes</taxon>
        <taxon>Pucciniales</taxon>
        <taxon>Sphaerophragmiaceae</taxon>
        <taxon>Austropuccinia</taxon>
    </lineage>
</organism>
<feature type="compositionally biased region" description="Polar residues" evidence="5">
    <location>
        <begin position="791"/>
        <end position="840"/>
    </location>
</feature>
<gene>
    <name evidence="7" type="ORF">O181_048666</name>
</gene>
<evidence type="ECO:0000256" key="3">
    <source>
        <dbReference type="ARBA" id="ARBA00023098"/>
    </source>
</evidence>
<dbReference type="GO" id="GO:0016020">
    <property type="term" value="C:membrane"/>
    <property type="evidence" value="ECO:0007669"/>
    <property type="project" value="TreeGrafter"/>
</dbReference>
<evidence type="ECO:0000256" key="2">
    <source>
        <dbReference type="ARBA" id="ARBA00022963"/>
    </source>
</evidence>
<comment type="caution">
    <text evidence="7">The sequence shown here is derived from an EMBL/GenBank/DDBJ whole genome shotgun (WGS) entry which is preliminary data.</text>
</comment>
<accession>A0A9Q3DR39</accession>
<feature type="compositionally biased region" description="Polar residues" evidence="5">
    <location>
        <begin position="219"/>
        <end position="238"/>
    </location>
</feature>
<feature type="compositionally biased region" description="Polar residues" evidence="5">
    <location>
        <begin position="714"/>
        <end position="728"/>
    </location>
</feature>
<feature type="compositionally biased region" description="Low complexity" evidence="5">
    <location>
        <begin position="672"/>
        <end position="696"/>
    </location>
</feature>
<protein>
    <recommendedName>
        <fullName evidence="6">PNPLA domain-containing protein</fullName>
    </recommendedName>
</protein>
<feature type="compositionally biased region" description="Low complexity" evidence="5">
    <location>
        <begin position="304"/>
        <end position="319"/>
    </location>
</feature>
<feature type="compositionally biased region" description="Low complexity" evidence="5">
    <location>
        <begin position="593"/>
        <end position="652"/>
    </location>
</feature>
<dbReference type="Pfam" id="PF01734">
    <property type="entry name" value="Patatin"/>
    <property type="match status" value="1"/>
</dbReference>
<feature type="short sequence motif" description="GXGXXG" evidence="4">
    <location>
        <begin position="1037"/>
        <end position="1042"/>
    </location>
</feature>
<dbReference type="InterPro" id="IPR002641">
    <property type="entry name" value="PNPLA_dom"/>
</dbReference>
<feature type="compositionally biased region" description="Polar residues" evidence="5">
    <location>
        <begin position="377"/>
        <end position="392"/>
    </location>
</feature>
<evidence type="ECO:0000313" key="8">
    <source>
        <dbReference type="Proteomes" id="UP000765509"/>
    </source>
</evidence>
<evidence type="ECO:0000313" key="7">
    <source>
        <dbReference type="EMBL" id="MBW0508951.1"/>
    </source>
</evidence>
<feature type="compositionally biased region" description="Low complexity" evidence="5">
    <location>
        <begin position="560"/>
        <end position="571"/>
    </location>
</feature>
<feature type="region of interest" description="Disordered" evidence="5">
    <location>
        <begin position="475"/>
        <end position="522"/>
    </location>
</feature>
<reference evidence="7" key="1">
    <citation type="submission" date="2021-03" db="EMBL/GenBank/DDBJ databases">
        <title>Draft genome sequence of rust myrtle Austropuccinia psidii MF-1, a brazilian biotype.</title>
        <authorList>
            <person name="Quecine M.C."/>
            <person name="Pachon D.M.R."/>
            <person name="Bonatelli M.L."/>
            <person name="Correr F.H."/>
            <person name="Franceschini L.M."/>
            <person name="Leite T.F."/>
            <person name="Margarido G.R.A."/>
            <person name="Almeida C.A."/>
            <person name="Ferrarezi J.A."/>
            <person name="Labate C.A."/>
        </authorList>
    </citation>
    <scope>NUCLEOTIDE SEQUENCE</scope>
    <source>
        <strain evidence="7">MF-1</strain>
    </source>
</reference>
<dbReference type="EMBL" id="AVOT02020640">
    <property type="protein sequence ID" value="MBW0508951.1"/>
    <property type="molecule type" value="Genomic_DNA"/>
</dbReference>
<feature type="region of interest" description="Disordered" evidence="5">
    <location>
        <begin position="215"/>
        <end position="240"/>
    </location>
</feature>
<keyword evidence="3" id="KW-0443">Lipid metabolism</keyword>
<dbReference type="GO" id="GO:0016042">
    <property type="term" value="P:lipid catabolic process"/>
    <property type="evidence" value="ECO:0007669"/>
    <property type="project" value="UniProtKB-KW"/>
</dbReference>
<dbReference type="GO" id="GO:0047499">
    <property type="term" value="F:calcium-independent phospholipase A2 activity"/>
    <property type="evidence" value="ECO:0007669"/>
    <property type="project" value="TreeGrafter"/>
</dbReference>
<keyword evidence="2" id="KW-0442">Lipid degradation</keyword>
<feature type="region of interest" description="Disordered" evidence="5">
    <location>
        <begin position="791"/>
        <end position="848"/>
    </location>
</feature>
<keyword evidence="1" id="KW-0378">Hydrolase</keyword>